<gene>
    <name evidence="5" type="ORF">PhCBS80983_g03506</name>
</gene>
<dbReference type="InterPro" id="IPR047873">
    <property type="entry name" value="Ribosomal_uL16"/>
</dbReference>
<dbReference type="GO" id="GO:0005762">
    <property type="term" value="C:mitochondrial large ribosomal subunit"/>
    <property type="evidence" value="ECO:0007669"/>
    <property type="project" value="TreeGrafter"/>
</dbReference>
<evidence type="ECO:0000256" key="1">
    <source>
        <dbReference type="ARBA" id="ARBA00008931"/>
    </source>
</evidence>
<dbReference type="PANTHER" id="PTHR12220">
    <property type="entry name" value="50S/60S RIBOSOMAL PROTEIN L16"/>
    <property type="match status" value="1"/>
</dbReference>
<accession>A0A507E2C3</accession>
<dbReference type="AlphaFoldDB" id="A0A507E2C3"/>
<dbReference type="PRINTS" id="PR00060">
    <property type="entry name" value="RIBOSOMALL16"/>
</dbReference>
<dbReference type="InterPro" id="IPR000114">
    <property type="entry name" value="Ribosomal_uL16_bact-type"/>
</dbReference>
<dbReference type="Proteomes" id="UP000318582">
    <property type="component" value="Unassembled WGS sequence"/>
</dbReference>
<sequence length="274" mass="29865">MPPLALSVRSSLIRLRPTIPPTSPFTGARSRPLSTALLFPLSSASALPPTRLALRIPTAFHAQAPTPVSSTFVPVRHAVANFRPRKLKYKKAHKGFHPVRTGGSLRGTTVYYGDYGLQALEGGRLSDKQLDSARTGIRRVLKAEKGSRFFLRCFPDRPVTSKGAETRMGKGKGAVDYFATFVAEGRVIVEVKGVRKELAEKAMKVAAAGFPIRTRFVSAAAPEGEQSRVPPRVLPFFVRQRLAKLEFAEFDKTVAGGRKKCSKRAPQPIATKSA</sequence>
<evidence type="ECO:0000313" key="6">
    <source>
        <dbReference type="Proteomes" id="UP000318582"/>
    </source>
</evidence>
<evidence type="ECO:0000256" key="4">
    <source>
        <dbReference type="RuleBase" id="RU004413"/>
    </source>
</evidence>
<dbReference type="InterPro" id="IPR016180">
    <property type="entry name" value="Ribosomal_uL16_dom"/>
</dbReference>
<keyword evidence="6" id="KW-1185">Reference proteome</keyword>
<evidence type="ECO:0000313" key="5">
    <source>
        <dbReference type="EMBL" id="TPX57901.1"/>
    </source>
</evidence>
<organism evidence="5 6">
    <name type="scientific">Powellomyces hirtus</name>
    <dbReference type="NCBI Taxonomy" id="109895"/>
    <lineage>
        <taxon>Eukaryota</taxon>
        <taxon>Fungi</taxon>
        <taxon>Fungi incertae sedis</taxon>
        <taxon>Chytridiomycota</taxon>
        <taxon>Chytridiomycota incertae sedis</taxon>
        <taxon>Chytridiomycetes</taxon>
        <taxon>Spizellomycetales</taxon>
        <taxon>Powellomycetaceae</taxon>
        <taxon>Powellomyces</taxon>
    </lineage>
</organism>
<dbReference type="InterPro" id="IPR036920">
    <property type="entry name" value="Ribosomal_uL16_sf"/>
</dbReference>
<dbReference type="GO" id="GO:0032543">
    <property type="term" value="P:mitochondrial translation"/>
    <property type="evidence" value="ECO:0007669"/>
    <property type="project" value="TreeGrafter"/>
</dbReference>
<dbReference type="InterPro" id="IPR020798">
    <property type="entry name" value="Ribosomal_uL16_CS"/>
</dbReference>
<comment type="caution">
    <text evidence="5">The sequence shown here is derived from an EMBL/GenBank/DDBJ whole genome shotgun (WGS) entry which is preliminary data.</text>
</comment>
<dbReference type="STRING" id="109895.A0A507E2C3"/>
<evidence type="ECO:0000256" key="3">
    <source>
        <dbReference type="ARBA" id="ARBA00023274"/>
    </source>
</evidence>
<comment type="similarity">
    <text evidence="1 4">Belongs to the universal ribosomal protein uL16 family.</text>
</comment>
<keyword evidence="3 4" id="KW-0687">Ribonucleoprotein</keyword>
<dbReference type="PROSITE" id="PS00701">
    <property type="entry name" value="RIBOSOMAL_L16_2"/>
    <property type="match status" value="1"/>
</dbReference>
<dbReference type="Pfam" id="PF00252">
    <property type="entry name" value="Ribosomal_L16"/>
    <property type="match status" value="1"/>
</dbReference>
<dbReference type="GO" id="GO:0019843">
    <property type="term" value="F:rRNA binding"/>
    <property type="evidence" value="ECO:0007669"/>
    <property type="project" value="InterPro"/>
</dbReference>
<dbReference type="Gene3D" id="3.90.1170.10">
    <property type="entry name" value="Ribosomal protein L10e/L16"/>
    <property type="match status" value="1"/>
</dbReference>
<dbReference type="PANTHER" id="PTHR12220:SF13">
    <property type="entry name" value="LARGE RIBOSOMAL SUBUNIT PROTEIN UL16M"/>
    <property type="match status" value="1"/>
</dbReference>
<dbReference type="NCBIfam" id="TIGR01164">
    <property type="entry name" value="rplP_bact"/>
    <property type="match status" value="1"/>
</dbReference>
<dbReference type="EMBL" id="QEAQ01000045">
    <property type="protein sequence ID" value="TPX57901.1"/>
    <property type="molecule type" value="Genomic_DNA"/>
</dbReference>
<dbReference type="GO" id="GO:0003735">
    <property type="term" value="F:structural constituent of ribosome"/>
    <property type="evidence" value="ECO:0007669"/>
    <property type="project" value="InterPro"/>
</dbReference>
<dbReference type="SUPFAM" id="SSF54686">
    <property type="entry name" value="Ribosomal protein L16p/L10e"/>
    <property type="match status" value="1"/>
</dbReference>
<keyword evidence="2 4" id="KW-0689">Ribosomal protein</keyword>
<evidence type="ECO:0000256" key="2">
    <source>
        <dbReference type="ARBA" id="ARBA00022980"/>
    </source>
</evidence>
<proteinExistence type="inferred from homology"/>
<dbReference type="CDD" id="cd01433">
    <property type="entry name" value="Ribosomal_L16_L10e"/>
    <property type="match status" value="1"/>
</dbReference>
<name>A0A507E2C3_9FUNG</name>
<reference evidence="5 6" key="1">
    <citation type="journal article" date="2019" name="Sci. Rep.">
        <title>Comparative genomics of chytrid fungi reveal insights into the obligate biotrophic and pathogenic lifestyle of Synchytrium endobioticum.</title>
        <authorList>
            <person name="van de Vossenberg B.T.L.H."/>
            <person name="Warris S."/>
            <person name="Nguyen H.D.T."/>
            <person name="van Gent-Pelzer M.P.E."/>
            <person name="Joly D.L."/>
            <person name="van de Geest H.C."/>
            <person name="Bonants P.J.M."/>
            <person name="Smith D.S."/>
            <person name="Levesque C.A."/>
            <person name="van der Lee T.A.J."/>
        </authorList>
    </citation>
    <scope>NUCLEOTIDE SEQUENCE [LARGE SCALE GENOMIC DNA]</scope>
    <source>
        <strain evidence="5 6">CBS 809.83</strain>
    </source>
</reference>
<protein>
    <submittedName>
        <fullName evidence="5">Uncharacterized protein</fullName>
    </submittedName>
</protein>